<feature type="compositionally biased region" description="Basic and acidic residues" evidence="1">
    <location>
        <begin position="189"/>
        <end position="262"/>
    </location>
</feature>
<dbReference type="EMBL" id="OB669101">
    <property type="protein sequence ID" value="CAD7234571.1"/>
    <property type="molecule type" value="Genomic_DNA"/>
</dbReference>
<protein>
    <submittedName>
        <fullName evidence="2">Uncharacterized protein</fullName>
    </submittedName>
</protein>
<name>A0A7R8ZU63_9CRUS</name>
<accession>A0A7R8ZU63</accession>
<evidence type="ECO:0000313" key="2">
    <source>
        <dbReference type="EMBL" id="CAD7234571.1"/>
    </source>
</evidence>
<feature type="compositionally biased region" description="Acidic residues" evidence="1">
    <location>
        <begin position="176"/>
        <end position="188"/>
    </location>
</feature>
<organism evidence="2">
    <name type="scientific">Cyprideis torosa</name>
    <dbReference type="NCBI Taxonomy" id="163714"/>
    <lineage>
        <taxon>Eukaryota</taxon>
        <taxon>Metazoa</taxon>
        <taxon>Ecdysozoa</taxon>
        <taxon>Arthropoda</taxon>
        <taxon>Crustacea</taxon>
        <taxon>Oligostraca</taxon>
        <taxon>Ostracoda</taxon>
        <taxon>Podocopa</taxon>
        <taxon>Podocopida</taxon>
        <taxon>Cytherocopina</taxon>
        <taxon>Cytheroidea</taxon>
        <taxon>Cytherideidae</taxon>
        <taxon>Cyprideis</taxon>
    </lineage>
</organism>
<gene>
    <name evidence="2" type="ORF">CTOB1V02_LOCUS12387</name>
</gene>
<proteinExistence type="predicted"/>
<evidence type="ECO:0000256" key="1">
    <source>
        <dbReference type="SAM" id="MobiDB-lite"/>
    </source>
</evidence>
<feature type="region of interest" description="Disordered" evidence="1">
    <location>
        <begin position="151"/>
        <end position="293"/>
    </location>
</feature>
<dbReference type="AlphaFoldDB" id="A0A7R8ZU63"/>
<reference evidence="2" key="1">
    <citation type="submission" date="2020-11" db="EMBL/GenBank/DDBJ databases">
        <authorList>
            <person name="Tran Van P."/>
        </authorList>
    </citation>
    <scope>NUCLEOTIDE SEQUENCE</scope>
</reference>
<sequence length="328" mass="38872">MWDVGSGAVPLQFTPDPTSHVPRVKLVWEDVRTTSNHLLKELEFDADLFIYLLWSNPKSIDMHSGRRGVDTPNIERMMPMRGILGWVPMEQPPFGWVLIGAAILDWVGERDGYPYIGCRYQGWDGTGYASVLQKTVQWCIFRPESRKIDSCRVRRKSAASMTSTKDVGEDAVVPAELEEEKEEDLMKEEDERKKQEEEKMKQEEEKKKQEEERKQQGEEMKRKQEQEKEQKRKEEQEKKEKEEEQKQEEQRKREEEERLKQEEDSDSDWEPEIGKTNWEEMRQNVKAERKKTDVKAALEDEDFKEFSEWIFSGEDDVKNVGQKMKFNI</sequence>
<feature type="compositionally biased region" description="Basic and acidic residues" evidence="1">
    <location>
        <begin position="277"/>
        <end position="293"/>
    </location>
</feature>